<dbReference type="InterPro" id="IPR021363">
    <property type="entry name" value="DUF2835"/>
</dbReference>
<keyword evidence="2" id="KW-1185">Reference proteome</keyword>
<dbReference type="Pfam" id="PF11197">
    <property type="entry name" value="DUF2835"/>
    <property type="match status" value="1"/>
</dbReference>
<sequence>MIFYFSLNVTYHDFQQFYRGEVNKVEVHDRNGRTLWIHGRHFRRFLTRSGIVGQFKMEINAQGELVSLCKL</sequence>
<proteinExistence type="predicted"/>
<accession>A0A1S6HJV3</accession>
<dbReference type="AlphaFoldDB" id="A0A1S6HJV3"/>
<name>A0A1S6HJV3_9GAMM</name>
<organism evidence="1 2">
    <name type="scientific">Shewanella psychrophila</name>
    <dbReference type="NCBI Taxonomy" id="225848"/>
    <lineage>
        <taxon>Bacteria</taxon>
        <taxon>Pseudomonadati</taxon>
        <taxon>Pseudomonadota</taxon>
        <taxon>Gammaproteobacteria</taxon>
        <taxon>Alteromonadales</taxon>
        <taxon>Shewanellaceae</taxon>
        <taxon>Shewanella</taxon>
    </lineage>
</organism>
<evidence type="ECO:0008006" key="3">
    <source>
        <dbReference type="Google" id="ProtNLM"/>
    </source>
</evidence>
<evidence type="ECO:0000313" key="1">
    <source>
        <dbReference type="EMBL" id="AQS35789.1"/>
    </source>
</evidence>
<protein>
    <recommendedName>
        <fullName evidence="3">DUF2835 domain-containing protein</fullName>
    </recommendedName>
</protein>
<dbReference type="STRING" id="225848.Sps_00591"/>
<dbReference type="RefSeq" id="WP_077751107.1">
    <property type="nucleotide sequence ID" value="NZ_CP014782.1"/>
</dbReference>
<evidence type="ECO:0000313" key="2">
    <source>
        <dbReference type="Proteomes" id="UP000189545"/>
    </source>
</evidence>
<dbReference type="EMBL" id="CP014782">
    <property type="protein sequence ID" value="AQS35789.1"/>
    <property type="molecule type" value="Genomic_DNA"/>
</dbReference>
<reference evidence="1 2" key="1">
    <citation type="submission" date="2016-03" db="EMBL/GenBank/DDBJ databases">
        <title>Complete genome sequence of Shewanella psychrophila WP2, a deep sea bacterium isolated from west Pacific sediment.</title>
        <authorList>
            <person name="Xu G."/>
            <person name="Jian H."/>
        </authorList>
    </citation>
    <scope>NUCLEOTIDE SEQUENCE [LARGE SCALE GENOMIC DNA]</scope>
    <source>
        <strain evidence="1 2">WP2</strain>
    </source>
</reference>
<dbReference type="KEGG" id="spsw:Sps_00591"/>
<gene>
    <name evidence="1" type="ORF">Sps_00591</name>
</gene>
<dbReference type="OrthoDB" id="5600793at2"/>
<dbReference type="Proteomes" id="UP000189545">
    <property type="component" value="Chromosome"/>
</dbReference>